<dbReference type="SUPFAM" id="SSF52833">
    <property type="entry name" value="Thioredoxin-like"/>
    <property type="match status" value="1"/>
</dbReference>
<name>A0A143ZA87_9LACT</name>
<feature type="domain" description="Thioredoxin-like fold" evidence="3">
    <location>
        <begin position="3"/>
        <end position="78"/>
    </location>
</feature>
<accession>A0A143ZA87</accession>
<dbReference type="InterPro" id="IPR005243">
    <property type="entry name" value="THIRX-like_proc"/>
</dbReference>
<dbReference type="STRING" id="640938.TR210_2544"/>
<organism evidence="4 6">
    <name type="scientific">Trichococcus ilyis</name>
    <dbReference type="NCBI Taxonomy" id="640938"/>
    <lineage>
        <taxon>Bacteria</taxon>
        <taxon>Bacillati</taxon>
        <taxon>Bacillota</taxon>
        <taxon>Bacilli</taxon>
        <taxon>Lactobacillales</taxon>
        <taxon>Carnobacteriaceae</taxon>
        <taxon>Trichococcus</taxon>
    </lineage>
</organism>
<evidence type="ECO:0000313" key="7">
    <source>
        <dbReference type="Proteomes" id="UP000199280"/>
    </source>
</evidence>
<gene>
    <name evidence="5" type="ORF">SAMN05216375_12511</name>
    <name evidence="4" type="ORF">TR210_2544</name>
</gene>
<reference evidence="4 6" key="1">
    <citation type="submission" date="2016-02" db="EMBL/GenBank/DDBJ databases">
        <authorList>
            <person name="Wen L."/>
            <person name="He K."/>
            <person name="Yang H."/>
        </authorList>
    </citation>
    <scope>NUCLEOTIDE SEQUENCE [LARGE SCALE GENOMIC DNA]</scope>
    <source>
        <strain evidence="4">Trichococcus_R210</strain>
    </source>
</reference>
<keyword evidence="2" id="KW-1015">Disulfide bond</keyword>
<dbReference type="InterPro" id="IPR012336">
    <property type="entry name" value="Thioredoxin-like_fold"/>
</dbReference>
<dbReference type="PANTHER" id="PTHR36450">
    <property type="entry name" value="THIOREDOXIN"/>
    <property type="match status" value="1"/>
</dbReference>
<keyword evidence="2" id="KW-0676">Redox-active center</keyword>
<evidence type="ECO:0000256" key="2">
    <source>
        <dbReference type="PIRSR" id="PIRSR037031-51"/>
    </source>
</evidence>
<feature type="disulfide bond" description="Redox-active" evidence="2">
    <location>
        <begin position="12"/>
        <end position="15"/>
    </location>
</feature>
<protein>
    <submittedName>
        <fullName evidence="5">Small redox-active disulfide protein 2</fullName>
    </submittedName>
</protein>
<evidence type="ECO:0000313" key="5">
    <source>
        <dbReference type="EMBL" id="SEJ75637.1"/>
    </source>
</evidence>
<evidence type="ECO:0000259" key="3">
    <source>
        <dbReference type="Pfam" id="PF13192"/>
    </source>
</evidence>
<feature type="active site" description="Nucleophile" evidence="1">
    <location>
        <position position="15"/>
    </location>
</feature>
<dbReference type="Gene3D" id="3.40.30.10">
    <property type="entry name" value="Glutaredoxin"/>
    <property type="match status" value="1"/>
</dbReference>
<dbReference type="AlphaFoldDB" id="A0A143ZA87"/>
<evidence type="ECO:0000313" key="4">
    <source>
        <dbReference type="EMBL" id="CZR08210.1"/>
    </source>
</evidence>
<dbReference type="EMBL" id="FNYT01000025">
    <property type="protein sequence ID" value="SEJ75637.1"/>
    <property type="molecule type" value="Genomic_DNA"/>
</dbReference>
<dbReference type="EMBL" id="FJNB01000024">
    <property type="protein sequence ID" value="CZR08210.1"/>
    <property type="molecule type" value="Genomic_DNA"/>
</dbReference>
<feature type="active site" description="Nucleophile" evidence="1">
    <location>
        <position position="12"/>
    </location>
</feature>
<dbReference type="Proteomes" id="UP000199280">
    <property type="component" value="Unassembled WGS sequence"/>
</dbReference>
<proteinExistence type="predicted"/>
<keyword evidence="7" id="KW-1185">Reference proteome</keyword>
<dbReference type="PIRSF" id="PIRSF037031">
    <property type="entry name" value="Redox_disulphide_2"/>
    <property type="match status" value="1"/>
</dbReference>
<dbReference type="Proteomes" id="UP000076878">
    <property type="component" value="Unassembled WGS sequence"/>
</dbReference>
<dbReference type="NCBIfam" id="TIGR00412">
    <property type="entry name" value="redox_disulf_2"/>
    <property type="match status" value="1"/>
</dbReference>
<reference evidence="5 7" key="2">
    <citation type="submission" date="2016-10" db="EMBL/GenBank/DDBJ databases">
        <authorList>
            <person name="Varghese N."/>
            <person name="Submissions S."/>
        </authorList>
    </citation>
    <scope>NUCLEOTIDE SEQUENCE [LARGE SCALE GENOMIC DNA]</scope>
    <source>
        <strain evidence="5 7">DSM 22150</strain>
    </source>
</reference>
<evidence type="ECO:0000313" key="6">
    <source>
        <dbReference type="Proteomes" id="UP000076878"/>
    </source>
</evidence>
<dbReference type="Pfam" id="PF13192">
    <property type="entry name" value="Thioredoxin_3"/>
    <property type="match status" value="1"/>
</dbReference>
<sequence length="79" mass="8816">MEMEIKILGPGCRNCEKLHANTTEALKKIGQEATIIKVEDPKEIAKYGIMQTPGLVIDEKVVSYGRILTPKHIAELLQK</sequence>
<evidence type="ECO:0000256" key="1">
    <source>
        <dbReference type="PIRSR" id="PIRSR037031-50"/>
    </source>
</evidence>
<dbReference type="InterPro" id="IPR036249">
    <property type="entry name" value="Thioredoxin-like_sf"/>
</dbReference>
<dbReference type="PANTHER" id="PTHR36450:SF1">
    <property type="entry name" value="THIOREDOXIN"/>
    <property type="match status" value="1"/>
</dbReference>